<dbReference type="InterPro" id="IPR032914">
    <property type="entry name" value="Vam6/VPS39/TRAP1"/>
</dbReference>
<dbReference type="PANTHER" id="PTHR12894:SF27">
    <property type="entry name" value="TRANSFORMING GROWTH FACTOR-BETA RECEPTOR-ASSOCIATED PROTEIN 1"/>
    <property type="match status" value="1"/>
</dbReference>
<evidence type="ECO:0000256" key="1">
    <source>
        <dbReference type="ARBA" id="ARBA00004496"/>
    </source>
</evidence>
<feature type="compositionally biased region" description="Polar residues" evidence="5">
    <location>
        <begin position="264"/>
        <end position="280"/>
    </location>
</feature>
<dbReference type="GO" id="GO:0016020">
    <property type="term" value="C:membrane"/>
    <property type="evidence" value="ECO:0007669"/>
    <property type="project" value="TreeGrafter"/>
</dbReference>
<dbReference type="GO" id="GO:0006914">
    <property type="term" value="P:autophagy"/>
    <property type="evidence" value="ECO:0007669"/>
    <property type="project" value="TreeGrafter"/>
</dbReference>
<dbReference type="GO" id="GO:0034058">
    <property type="term" value="P:endosomal vesicle fusion"/>
    <property type="evidence" value="ECO:0007669"/>
    <property type="project" value="TreeGrafter"/>
</dbReference>
<dbReference type="InterPro" id="IPR001180">
    <property type="entry name" value="CNH_dom"/>
</dbReference>
<dbReference type="Proteomes" id="UP000243515">
    <property type="component" value="Unassembled WGS sequence"/>
</dbReference>
<dbReference type="PANTHER" id="PTHR12894">
    <property type="entry name" value="CNH DOMAIN CONTAINING"/>
    <property type="match status" value="1"/>
</dbReference>
<evidence type="ECO:0000256" key="4">
    <source>
        <dbReference type="ARBA" id="ARBA00022927"/>
    </source>
</evidence>
<feature type="region of interest" description="Disordered" evidence="5">
    <location>
        <begin position="1211"/>
        <end position="1240"/>
    </location>
</feature>
<comment type="subcellular location">
    <subcellularLocation>
        <location evidence="1">Cytoplasm</location>
    </subcellularLocation>
</comment>
<name>A0A232LY34_9EURO</name>
<sequence length="1240" mass="137890">MGAQNGEDDNASPRKKRKLARPQATSYILRKLLDKVPLDTDGEEDVHITCVEYWKENLYIGTSAAEVLHFVSLPSGESNEPSFILATRLPITVTQNPTTTQTAVCAGVQQIVLLPGVNKACILCNGTVSFYHLPELSPAFGTKVNNCRWIGGLDLNRSADEPTGDDPVIMIAIQSRIMLVRIGEEAKRIRAVEFPGCLIASRRDTIACVADQYSYSLVDVEHQQKIPLFFISSPNEAVESGHVDGMPSKAESSTRRSSSISYRHQNSGKVSGHGRSTSLNAFVGSLGMRPQSPRGQPDRSTPHGQDLLGVAESPRSSISQERGATSISKDLPSVPTSELESDKQKPLPPAPKRSLPQLKPHIISPTSSEFLLITGTGVSEPGVGVRVNLDGDGVRGAINFQRYPEAVIVDRLEEVNQTSVNGDRLEGYVLAVISVEADGESRKCLEVQRWDINPEEGEWPKELIEIPTAKVSQSLHVGISHTTGPSQLNFYELGELLRMVRLKIPKTGTSTPLEETDPRTRATIEQLQKEKELFESQELTDTEGSKRVDQGWEAQRNKEEAAFAHGLGSIRSSLVMWSGDHVWHVLKNPLSLQLDESLQKASMLESSGRYKSVDREYIINLIQPIRDTEARSEAEFLGLEYVRQKAGLLLFLDLLSMTPDGKPEDMITSTEEILEASSLDPRVILLFIPLLRDEVVQGPQGIWVHGGIAQVAETYLEQLREPKSPLQLSSVVHGAILDMAKHYLFAWQRKRGYGSVTDEKFVFDSIDAALLHLLLRQQQDSQAMRGSESSASVRAELNKLADNWKGNFDRAVTLLEQYNQLFILSRLYQSRKMAGNVLKTWRRIALGEKESDSEINSASVEMQMRKYLVKIRDQQLIEEYGTWLAARNPSLGIQVFADDNSRVKLEPPEVIGLLKRHAPNAVQDYLEHLVFSKNCGQYADDLIAYYLDTVLSVLQSSPTARRSLSESYSTYRALRPPKPTYLNFITENAPSEAWWKSRLRLLQLLGGGPGTHYTSFPSLSYSIPTVLARIEPFQNELVSESIILDGRQGRHREALHLLTHGLGDYDSAIRYCIFRGFSTTEAGNDSPIDSAAVVAKQSELFRYLLSEFLQINDCSDRTERTSDLLSRFGSWFDVREVLTLVPDDWNVEILSGFLAYVFRGLVSQAREARIQRGLSASLNLRIVVEHLEGVEKIRGWVEDADGLRGLRDGVRLNDSQEERGGDDGDASDFGEMAVPSAEGG</sequence>
<keyword evidence="2" id="KW-0813">Transport</keyword>
<keyword evidence="8" id="KW-1185">Reference proteome</keyword>
<feature type="compositionally biased region" description="Polar residues" evidence="5">
    <location>
        <begin position="314"/>
        <end position="338"/>
    </location>
</feature>
<dbReference type="PROSITE" id="PS50219">
    <property type="entry name" value="CNH"/>
    <property type="match status" value="1"/>
</dbReference>
<evidence type="ECO:0000313" key="7">
    <source>
        <dbReference type="EMBL" id="OXV09081.1"/>
    </source>
</evidence>
<dbReference type="OrthoDB" id="5325112at2759"/>
<feature type="compositionally biased region" description="Basic and acidic residues" evidence="5">
    <location>
        <begin position="1211"/>
        <end position="1222"/>
    </location>
</feature>
<feature type="region of interest" description="Disordered" evidence="5">
    <location>
        <begin position="239"/>
        <end position="359"/>
    </location>
</feature>
<comment type="caution">
    <text evidence="7">The sequence shown here is derived from an EMBL/GenBank/DDBJ whole genome shotgun (WGS) entry which is preliminary data.</text>
</comment>
<evidence type="ECO:0000256" key="2">
    <source>
        <dbReference type="ARBA" id="ARBA00022448"/>
    </source>
</evidence>
<feature type="compositionally biased region" description="Low complexity" evidence="5">
    <location>
        <begin position="248"/>
        <end position="263"/>
    </location>
</feature>
<dbReference type="AlphaFoldDB" id="A0A232LY34"/>
<proteinExistence type="predicted"/>
<feature type="domain" description="CNH" evidence="6">
    <location>
        <begin position="45"/>
        <end position="460"/>
    </location>
</feature>
<dbReference type="GO" id="GO:0005737">
    <property type="term" value="C:cytoplasm"/>
    <property type="evidence" value="ECO:0007669"/>
    <property type="project" value="UniProtKB-SubCell"/>
</dbReference>
<accession>A0A232LY34</accession>
<dbReference type="EMBL" id="NPHW01003723">
    <property type="protein sequence ID" value="OXV09081.1"/>
    <property type="molecule type" value="Genomic_DNA"/>
</dbReference>
<evidence type="ECO:0000256" key="5">
    <source>
        <dbReference type="SAM" id="MobiDB-lite"/>
    </source>
</evidence>
<gene>
    <name evidence="7" type="ORF">Egran_03156</name>
</gene>
<dbReference type="GO" id="GO:0015031">
    <property type="term" value="P:protein transport"/>
    <property type="evidence" value="ECO:0007669"/>
    <property type="project" value="UniProtKB-KW"/>
</dbReference>
<feature type="compositionally biased region" description="Acidic residues" evidence="5">
    <location>
        <begin position="1"/>
        <end position="10"/>
    </location>
</feature>
<evidence type="ECO:0000313" key="8">
    <source>
        <dbReference type="Proteomes" id="UP000243515"/>
    </source>
</evidence>
<keyword evidence="4" id="KW-0653">Protein transport</keyword>
<keyword evidence="3" id="KW-0963">Cytoplasm</keyword>
<protein>
    <recommendedName>
        <fullName evidence="6">CNH domain-containing protein</fullName>
    </recommendedName>
</protein>
<evidence type="ECO:0000259" key="6">
    <source>
        <dbReference type="PROSITE" id="PS50219"/>
    </source>
</evidence>
<evidence type="ECO:0000256" key="3">
    <source>
        <dbReference type="ARBA" id="ARBA00022490"/>
    </source>
</evidence>
<feature type="region of interest" description="Disordered" evidence="5">
    <location>
        <begin position="1"/>
        <end position="21"/>
    </location>
</feature>
<organism evidence="7 8">
    <name type="scientific">Elaphomyces granulatus</name>
    <dbReference type="NCBI Taxonomy" id="519963"/>
    <lineage>
        <taxon>Eukaryota</taxon>
        <taxon>Fungi</taxon>
        <taxon>Dikarya</taxon>
        <taxon>Ascomycota</taxon>
        <taxon>Pezizomycotina</taxon>
        <taxon>Eurotiomycetes</taxon>
        <taxon>Eurotiomycetidae</taxon>
        <taxon>Eurotiales</taxon>
        <taxon>Elaphomycetaceae</taxon>
        <taxon>Elaphomyces</taxon>
    </lineage>
</organism>
<reference evidence="7 8" key="1">
    <citation type="journal article" date="2015" name="Environ. Microbiol.">
        <title>Metagenome sequence of Elaphomyces granulatus from sporocarp tissue reveals Ascomycota ectomycorrhizal fingerprints of genome expansion and a Proteobacteria-rich microbiome.</title>
        <authorList>
            <person name="Quandt C.A."/>
            <person name="Kohler A."/>
            <person name="Hesse C.N."/>
            <person name="Sharpton T.J."/>
            <person name="Martin F."/>
            <person name="Spatafora J.W."/>
        </authorList>
    </citation>
    <scope>NUCLEOTIDE SEQUENCE [LARGE SCALE GENOMIC DNA]</scope>
    <source>
        <strain evidence="7 8">OSC145934</strain>
    </source>
</reference>